<feature type="binding site" evidence="9">
    <location>
        <position position="215"/>
    </location>
    <ligand>
        <name>1-deoxy-D-xylulose 5-phosphate</name>
        <dbReference type="ChEBI" id="CHEBI:57792"/>
    </ligand>
</feature>
<evidence type="ECO:0000256" key="7">
    <source>
        <dbReference type="ARBA" id="ARBA00023229"/>
    </source>
</evidence>
<dbReference type="EC" id="1.1.1.267" evidence="9"/>
<feature type="binding site" evidence="9">
    <location>
        <position position="170"/>
    </location>
    <ligand>
        <name>1-deoxy-D-xylulose 5-phosphate</name>
        <dbReference type="ChEBI" id="CHEBI:57792"/>
    </ligand>
</feature>
<dbReference type="PIRSF" id="PIRSF006205">
    <property type="entry name" value="Dxp_reductismrs"/>
    <property type="match status" value="1"/>
</dbReference>
<feature type="binding site" evidence="9">
    <location>
        <position position="118"/>
    </location>
    <ligand>
        <name>NADPH</name>
        <dbReference type="ChEBI" id="CHEBI:57783"/>
    </ligand>
</feature>
<dbReference type="InterPro" id="IPR003821">
    <property type="entry name" value="DXP_reductoisomerase"/>
</dbReference>
<dbReference type="NCBIfam" id="TIGR00243">
    <property type="entry name" value="Dxr"/>
    <property type="match status" value="1"/>
</dbReference>
<comment type="function">
    <text evidence="9">Catalyzes the NADPH-dependent rearrangement and reduction of 1-deoxy-D-xylulose-5-phosphate (DXP) to 2-C-methyl-D-erythritol 4-phosphate (MEP).</text>
</comment>
<dbReference type="InterPro" id="IPR036169">
    <property type="entry name" value="DXPR_C_sf"/>
</dbReference>
<evidence type="ECO:0000256" key="6">
    <source>
        <dbReference type="ARBA" id="ARBA00023211"/>
    </source>
</evidence>
<dbReference type="GeneID" id="35295219"/>
<dbReference type="Gene3D" id="3.40.50.720">
    <property type="entry name" value="NAD(P)-binding Rossmann-like Domain"/>
    <property type="match status" value="1"/>
</dbReference>
<feature type="binding site" evidence="9">
    <location>
        <position position="12"/>
    </location>
    <ligand>
        <name>NADPH</name>
        <dbReference type="ChEBI" id="CHEBI:57783"/>
    </ligand>
</feature>
<gene>
    <name evidence="9 13" type="primary">dxr</name>
    <name evidence="13" type="ORF">MCCS_10870</name>
</gene>
<comment type="cofactor">
    <cofactor evidence="9">
        <name>Mg(2+)</name>
        <dbReference type="ChEBI" id="CHEBI:18420"/>
    </cofactor>
    <cofactor evidence="9">
        <name>Mn(2+)</name>
        <dbReference type="ChEBI" id="CHEBI:29035"/>
    </cofactor>
</comment>
<dbReference type="Pfam" id="PF08436">
    <property type="entry name" value="DXP_redisom_C"/>
    <property type="match status" value="1"/>
</dbReference>
<evidence type="ECO:0000256" key="9">
    <source>
        <dbReference type="HAMAP-Rule" id="MF_00183"/>
    </source>
</evidence>
<evidence type="ECO:0000256" key="5">
    <source>
        <dbReference type="ARBA" id="ARBA00023002"/>
    </source>
</evidence>
<evidence type="ECO:0000256" key="3">
    <source>
        <dbReference type="ARBA" id="ARBA00022723"/>
    </source>
</evidence>
<feature type="binding site" evidence="9">
    <location>
        <position position="145"/>
    </location>
    <ligand>
        <name>1-deoxy-D-xylulose 5-phosphate</name>
        <dbReference type="ChEBI" id="CHEBI:57792"/>
    </ligand>
</feature>
<feature type="binding site" evidence="9">
    <location>
        <position position="212"/>
    </location>
    <ligand>
        <name>1-deoxy-D-xylulose 5-phosphate</name>
        <dbReference type="ChEBI" id="CHEBI:57792"/>
    </ligand>
</feature>
<dbReference type="NCBIfam" id="NF009114">
    <property type="entry name" value="PRK12464.1"/>
    <property type="match status" value="1"/>
</dbReference>
<dbReference type="UniPathway" id="UPA00056">
    <property type="reaction ID" value="UER00092"/>
</dbReference>
<evidence type="ECO:0000256" key="2">
    <source>
        <dbReference type="ARBA" id="ARBA00006825"/>
    </source>
</evidence>
<feature type="binding site" evidence="9">
    <location>
        <position position="206"/>
    </location>
    <ligand>
        <name>1-deoxy-D-xylulose 5-phosphate</name>
        <dbReference type="ChEBI" id="CHEBI:57792"/>
    </ligand>
</feature>
<dbReference type="PANTHER" id="PTHR30525:SF0">
    <property type="entry name" value="1-DEOXY-D-XYLULOSE 5-PHOSPHATE REDUCTOISOMERASE, CHLOROPLASTIC"/>
    <property type="match status" value="1"/>
</dbReference>
<feature type="binding site" evidence="9">
    <location>
        <position position="199"/>
    </location>
    <ligand>
        <name>NADPH</name>
        <dbReference type="ChEBI" id="CHEBI:57783"/>
    </ligand>
</feature>
<dbReference type="GO" id="GO:0030604">
    <property type="term" value="F:1-deoxy-D-xylulose-5-phosphate reductoisomerase activity"/>
    <property type="evidence" value="ECO:0007669"/>
    <property type="project" value="UniProtKB-UniRule"/>
</dbReference>
<name>A0A1W7AB11_9STAP</name>
<keyword evidence="4 9" id="KW-0521">NADP</keyword>
<evidence type="ECO:0000313" key="14">
    <source>
        <dbReference type="Proteomes" id="UP000194154"/>
    </source>
</evidence>
<dbReference type="GO" id="GO:0016853">
    <property type="term" value="F:isomerase activity"/>
    <property type="evidence" value="ECO:0007669"/>
    <property type="project" value="UniProtKB-KW"/>
</dbReference>
<feature type="binding site" evidence="9">
    <location>
        <position position="37"/>
    </location>
    <ligand>
        <name>NADPH</name>
        <dbReference type="ChEBI" id="CHEBI:57783"/>
    </ligand>
</feature>
<keyword evidence="6 9" id="KW-0464">Manganese</keyword>
<dbReference type="SUPFAM" id="SSF51735">
    <property type="entry name" value="NAD(P)-binding Rossmann-fold domains"/>
    <property type="match status" value="1"/>
</dbReference>
<reference evidence="13 14" key="1">
    <citation type="journal article" date="2017" name="Int. J. Syst. Evol. Microbiol.">
        <title>Macrococcus canis sp. nov., a skin bacterium associated with infections in dogs.</title>
        <authorList>
            <person name="Gobeli Brawand S."/>
            <person name="Cotting K."/>
            <person name="Gomez-Sanz E."/>
            <person name="Collaud A."/>
            <person name="Thomann A."/>
            <person name="Brodard I."/>
            <person name="Rodriguez-Campos S."/>
            <person name="Strauss C."/>
            <person name="Perreten V."/>
        </authorList>
    </citation>
    <scope>NUCLEOTIDE SEQUENCE [LARGE SCALE GENOMIC DNA]</scope>
    <source>
        <strain evidence="13 14">KM45013</strain>
    </source>
</reference>
<dbReference type="InterPro" id="IPR036291">
    <property type="entry name" value="NAD(P)-bd_dom_sf"/>
</dbReference>
<evidence type="ECO:0000256" key="8">
    <source>
        <dbReference type="ARBA" id="ARBA00048543"/>
    </source>
</evidence>
<dbReference type="FunFam" id="3.40.50.720:FF:000045">
    <property type="entry name" value="1-deoxy-D-xylulose 5-phosphate reductoisomerase"/>
    <property type="match status" value="1"/>
</dbReference>
<evidence type="ECO:0000259" key="10">
    <source>
        <dbReference type="Pfam" id="PF02670"/>
    </source>
</evidence>
<accession>A0A1W7AB11</accession>
<comment type="pathway">
    <text evidence="1 9">Isoprenoid biosynthesis; isopentenyl diphosphate biosynthesis via DXP pathway; isopentenyl diphosphate from 1-deoxy-D-xylulose 5-phosphate: step 1/6.</text>
</comment>
<dbReference type="Proteomes" id="UP000194154">
    <property type="component" value="Chromosome"/>
</dbReference>
<dbReference type="PANTHER" id="PTHR30525">
    <property type="entry name" value="1-DEOXY-D-XYLULOSE 5-PHOSPHATE REDUCTOISOMERASE"/>
    <property type="match status" value="1"/>
</dbReference>
<dbReference type="GO" id="GO:0051484">
    <property type="term" value="P:isopentenyl diphosphate biosynthetic process, methylerythritol 4-phosphate pathway involved in terpenoid biosynthetic process"/>
    <property type="evidence" value="ECO:0007669"/>
    <property type="project" value="TreeGrafter"/>
</dbReference>
<evidence type="ECO:0000256" key="1">
    <source>
        <dbReference type="ARBA" id="ARBA00005094"/>
    </source>
</evidence>
<feature type="domain" description="1-deoxy-D-xylulose 5-phosphate reductoisomerase N-terminal" evidence="10">
    <location>
        <begin position="4"/>
        <end position="126"/>
    </location>
</feature>
<dbReference type="Gene3D" id="1.10.1740.10">
    <property type="match status" value="1"/>
</dbReference>
<keyword evidence="3 9" id="KW-0479">Metal-binding</keyword>
<feature type="binding site" evidence="9">
    <location>
        <position position="146"/>
    </location>
    <ligand>
        <name>1-deoxy-D-xylulose 5-phosphate</name>
        <dbReference type="ChEBI" id="CHEBI:57792"/>
    </ligand>
</feature>
<organism evidence="13 14">
    <name type="scientific">Macrococcoides canis</name>
    <dbReference type="NCBI Taxonomy" id="1855823"/>
    <lineage>
        <taxon>Bacteria</taxon>
        <taxon>Bacillati</taxon>
        <taxon>Bacillota</taxon>
        <taxon>Bacilli</taxon>
        <taxon>Bacillales</taxon>
        <taxon>Staphylococcaceae</taxon>
        <taxon>Macrococcoides</taxon>
    </lineage>
</organism>
<evidence type="ECO:0000259" key="12">
    <source>
        <dbReference type="Pfam" id="PF13288"/>
    </source>
</evidence>
<feature type="binding site" evidence="9">
    <location>
        <position position="120"/>
    </location>
    <ligand>
        <name>NADPH</name>
        <dbReference type="ChEBI" id="CHEBI:57783"/>
    </ligand>
</feature>
<dbReference type="InterPro" id="IPR013512">
    <property type="entry name" value="DXP_reductoisomerase_N"/>
</dbReference>
<evidence type="ECO:0000313" key="13">
    <source>
        <dbReference type="EMBL" id="ARQ06734.1"/>
    </source>
</evidence>
<comment type="catalytic activity">
    <reaction evidence="8">
        <text>2-C-methyl-D-erythritol 4-phosphate + NADP(+) = 1-deoxy-D-xylulose 5-phosphate + NADPH + H(+)</text>
        <dbReference type="Rhea" id="RHEA:13717"/>
        <dbReference type="ChEBI" id="CHEBI:15378"/>
        <dbReference type="ChEBI" id="CHEBI:57783"/>
        <dbReference type="ChEBI" id="CHEBI:57792"/>
        <dbReference type="ChEBI" id="CHEBI:58262"/>
        <dbReference type="ChEBI" id="CHEBI:58349"/>
        <dbReference type="EC" id="1.1.1.267"/>
    </reaction>
    <physiologicalReaction direction="right-to-left" evidence="8">
        <dbReference type="Rhea" id="RHEA:13719"/>
    </physiologicalReaction>
</comment>
<evidence type="ECO:0000259" key="11">
    <source>
        <dbReference type="Pfam" id="PF08436"/>
    </source>
</evidence>
<dbReference type="RefSeq" id="WP_086042386.1">
    <property type="nucleotide sequence ID" value="NZ_CBCRZA010000005.1"/>
</dbReference>
<feature type="binding site" evidence="9">
    <location>
        <position position="193"/>
    </location>
    <ligand>
        <name>1-deoxy-D-xylulose 5-phosphate</name>
        <dbReference type="ChEBI" id="CHEBI:57792"/>
    </ligand>
</feature>
<feature type="domain" description="1-deoxy-D-xylulose 5-phosphate reductoisomerase C-terminal" evidence="11">
    <location>
        <begin position="140"/>
        <end position="223"/>
    </location>
</feature>
<dbReference type="AlphaFoldDB" id="A0A1W7AB11"/>
<dbReference type="SUPFAM" id="SSF69055">
    <property type="entry name" value="1-deoxy-D-xylulose-5-phosphate reductoisomerase, C-terminal domain"/>
    <property type="match status" value="1"/>
</dbReference>
<dbReference type="SUPFAM" id="SSF55347">
    <property type="entry name" value="Glyceraldehyde-3-phosphate dehydrogenase-like, C-terminal domain"/>
    <property type="match status" value="1"/>
</dbReference>
<sequence>MKNIGILGASGSVGTQGLDIIRQYPDNYRLVSFSVGKNIALANDIIEEFRPDICCVQNKDDIDKIKSASIKVVYGNDGLMEIAAYHKNDILLNSIMGSVGLKPTVHAIKHGIDIALANKETLVVAGEIIMQLAREFNVNIIPVDSEHSAIFQCLNGENHKNIEKLIITASGGSFRELSREALKDVTVQDALNHPNWSMGKKITIDSATMMNKGLEVIEAKWLFDMPVEKIETLLHKQSIIHSMVEFNDTSVIAQLGTPDMRMPILYAFSYPDRLPRNAERLNLAQIGQLDFKAMDFERYRCLKLAFDAIKIGGTMPVVMNAVNEVVVQQFLDEEISFLDIETIIEREMRAHDVIQNPDLETILEVDAKYKSRKYEV</sequence>
<feature type="binding site" evidence="9">
    <location>
        <position position="36"/>
    </location>
    <ligand>
        <name>NADPH</name>
        <dbReference type="ChEBI" id="CHEBI:57783"/>
    </ligand>
</feature>
<dbReference type="HAMAP" id="MF_00183">
    <property type="entry name" value="DXP_reductoisom"/>
    <property type="match status" value="1"/>
</dbReference>
<dbReference type="GO" id="GO:0070402">
    <property type="term" value="F:NADPH binding"/>
    <property type="evidence" value="ECO:0007669"/>
    <property type="project" value="InterPro"/>
</dbReference>
<dbReference type="KEGG" id="mcak:MCCS_10870"/>
<keyword evidence="9" id="KW-0460">Magnesium</keyword>
<feature type="binding site" evidence="9">
    <location>
        <position position="119"/>
    </location>
    <ligand>
        <name>1-deoxy-D-xylulose 5-phosphate</name>
        <dbReference type="ChEBI" id="CHEBI:57792"/>
    </ligand>
</feature>
<feature type="binding site" evidence="9">
    <location>
        <position position="211"/>
    </location>
    <ligand>
        <name>1-deoxy-D-xylulose 5-phosphate</name>
        <dbReference type="ChEBI" id="CHEBI:57792"/>
    </ligand>
</feature>
<feature type="binding site" evidence="9">
    <location>
        <position position="38"/>
    </location>
    <ligand>
        <name>NADPH</name>
        <dbReference type="ChEBI" id="CHEBI:57783"/>
    </ligand>
</feature>
<dbReference type="OrthoDB" id="9806546at2"/>
<comment type="similarity">
    <text evidence="2 9">Belongs to the DXR family.</text>
</comment>
<feature type="domain" description="DXP reductoisomerase C-terminal" evidence="12">
    <location>
        <begin position="255"/>
        <end position="370"/>
    </location>
</feature>
<dbReference type="GO" id="GO:0030145">
    <property type="term" value="F:manganese ion binding"/>
    <property type="evidence" value="ECO:0007669"/>
    <property type="project" value="TreeGrafter"/>
</dbReference>
<dbReference type="STRING" id="1855823.MCCS_10870"/>
<protein>
    <recommendedName>
        <fullName evidence="9">1-deoxy-D-xylulose 5-phosphate reductoisomerase</fullName>
        <shortName evidence="9">DXP reductoisomerase</shortName>
        <ecNumber evidence="9">1.1.1.267</ecNumber>
    </recommendedName>
    <alternativeName>
        <fullName evidence="9">1-deoxyxylulose-5-phosphate reductoisomerase</fullName>
    </alternativeName>
    <alternativeName>
        <fullName evidence="9">2-C-methyl-D-erythritol 4-phosphate synthase</fullName>
    </alternativeName>
</protein>
<feature type="binding site" evidence="9">
    <location>
        <position position="13"/>
    </location>
    <ligand>
        <name>NADPH</name>
        <dbReference type="ChEBI" id="CHEBI:57783"/>
    </ligand>
</feature>
<dbReference type="InterPro" id="IPR026877">
    <property type="entry name" value="DXPR_C"/>
</dbReference>
<feature type="binding site" evidence="9">
    <location>
        <position position="144"/>
    </location>
    <ligand>
        <name>Mn(2+)</name>
        <dbReference type="ChEBI" id="CHEBI:29035"/>
    </ligand>
</feature>
<feature type="binding site" evidence="9">
    <location>
        <position position="146"/>
    </location>
    <ligand>
        <name>Mn(2+)</name>
        <dbReference type="ChEBI" id="CHEBI:29035"/>
    </ligand>
</feature>
<dbReference type="Pfam" id="PF13288">
    <property type="entry name" value="DXPR_C"/>
    <property type="match status" value="1"/>
</dbReference>
<dbReference type="Pfam" id="PF02670">
    <property type="entry name" value="DXP_reductoisom"/>
    <property type="match status" value="1"/>
</dbReference>
<feature type="binding site" evidence="9">
    <location>
        <position position="215"/>
    </location>
    <ligand>
        <name>Mn(2+)</name>
        <dbReference type="ChEBI" id="CHEBI:29035"/>
    </ligand>
</feature>
<feature type="binding site" evidence="9">
    <location>
        <position position="11"/>
    </location>
    <ligand>
        <name>NADPH</name>
        <dbReference type="ChEBI" id="CHEBI:57783"/>
    </ligand>
</feature>
<dbReference type="InterPro" id="IPR013644">
    <property type="entry name" value="DXP_reductoisomerase_C"/>
</dbReference>
<comment type="caution">
    <text evidence="9">Lacks conserved residue(s) required for the propagation of feature annotation.</text>
</comment>
<keyword evidence="14" id="KW-1185">Reference proteome</keyword>
<evidence type="ECO:0000256" key="4">
    <source>
        <dbReference type="ARBA" id="ARBA00022857"/>
    </source>
</evidence>
<keyword evidence="7 9" id="KW-0414">Isoprene biosynthesis</keyword>
<dbReference type="EMBL" id="CP021059">
    <property type="protein sequence ID" value="ARQ06734.1"/>
    <property type="molecule type" value="Genomic_DNA"/>
</dbReference>
<keyword evidence="13" id="KW-0413">Isomerase</keyword>
<keyword evidence="5 9" id="KW-0560">Oxidoreductase</keyword>
<proteinExistence type="inferred from homology"/>